<dbReference type="EMBL" id="WHJE01000119">
    <property type="protein sequence ID" value="KAE8762832.1"/>
    <property type="molecule type" value="Genomic_DNA"/>
</dbReference>
<dbReference type="RefSeq" id="WP_211489917.1">
    <property type="nucleotide sequence ID" value="NZ_WHJE01000119.1"/>
</dbReference>
<feature type="compositionally biased region" description="Basic and acidic residues" evidence="1">
    <location>
        <begin position="7"/>
        <end position="28"/>
    </location>
</feature>
<organism evidence="2 3">
    <name type="scientific">Georgenia thermotolerans</name>
    <dbReference type="NCBI Taxonomy" id="527326"/>
    <lineage>
        <taxon>Bacteria</taxon>
        <taxon>Bacillati</taxon>
        <taxon>Actinomycetota</taxon>
        <taxon>Actinomycetes</taxon>
        <taxon>Micrococcales</taxon>
        <taxon>Bogoriellaceae</taxon>
        <taxon>Georgenia</taxon>
    </lineage>
</organism>
<dbReference type="AlphaFoldDB" id="A0A7J5UKC1"/>
<reference evidence="2 3" key="1">
    <citation type="submission" date="2019-10" db="EMBL/GenBank/DDBJ databases">
        <title>Georgenia wutianyii sp. nov. and Georgenia yuyongxinii sp. nov. isolated from plateau pika (Ochotona curzoniae) in the Qinghai-Tibet plateau of China.</title>
        <authorList>
            <person name="Tian Z."/>
        </authorList>
    </citation>
    <scope>NUCLEOTIDE SEQUENCE [LARGE SCALE GENOMIC DNA]</scope>
    <source>
        <strain evidence="2 3">DSM 21501</strain>
    </source>
</reference>
<feature type="non-terminal residue" evidence="2">
    <location>
        <position position="80"/>
    </location>
</feature>
<feature type="region of interest" description="Disordered" evidence="1">
    <location>
        <begin position="1"/>
        <end position="52"/>
    </location>
</feature>
<accession>A0A7J5UKC1</accession>
<evidence type="ECO:0000313" key="2">
    <source>
        <dbReference type="EMBL" id="KAE8762832.1"/>
    </source>
</evidence>
<sequence length="80" mass="7962">MSPAGGRSDDGDRRPDDGERPDSGDRPGDATPSVPGDIPDRGTPGDAPLTEADVERMLAALGAAAEVPEPGGTQPGGTEP</sequence>
<evidence type="ECO:0000313" key="3">
    <source>
        <dbReference type="Proteomes" id="UP000451860"/>
    </source>
</evidence>
<protein>
    <submittedName>
        <fullName evidence="2">Uncharacterized protein</fullName>
    </submittedName>
</protein>
<evidence type="ECO:0000256" key="1">
    <source>
        <dbReference type="SAM" id="MobiDB-lite"/>
    </source>
</evidence>
<dbReference type="Proteomes" id="UP000451860">
    <property type="component" value="Unassembled WGS sequence"/>
</dbReference>
<gene>
    <name evidence="2" type="ORF">GB883_17285</name>
</gene>
<name>A0A7J5UKC1_9MICO</name>
<keyword evidence="3" id="KW-1185">Reference proteome</keyword>
<feature type="region of interest" description="Disordered" evidence="1">
    <location>
        <begin position="61"/>
        <end position="80"/>
    </location>
</feature>
<comment type="caution">
    <text evidence="2">The sequence shown here is derived from an EMBL/GenBank/DDBJ whole genome shotgun (WGS) entry which is preliminary data.</text>
</comment>
<proteinExistence type="predicted"/>